<name>A0A9Q9RYA4_FUSFU</name>
<evidence type="ECO:0000256" key="1">
    <source>
        <dbReference type="SAM" id="SignalP"/>
    </source>
</evidence>
<organism evidence="2 3">
    <name type="scientific">Fusarium fujikuroi</name>
    <name type="common">Bakanae and foot rot disease fungus</name>
    <name type="synonym">Gibberella fujikuroi</name>
    <dbReference type="NCBI Taxonomy" id="5127"/>
    <lineage>
        <taxon>Eukaryota</taxon>
        <taxon>Fungi</taxon>
        <taxon>Dikarya</taxon>
        <taxon>Ascomycota</taxon>
        <taxon>Pezizomycotina</taxon>
        <taxon>Sordariomycetes</taxon>
        <taxon>Hypocreomycetidae</taxon>
        <taxon>Hypocreales</taxon>
        <taxon>Nectriaceae</taxon>
        <taxon>Fusarium</taxon>
        <taxon>Fusarium fujikuroi species complex</taxon>
    </lineage>
</organism>
<sequence length="293" mass="32570">HHLPDIILPSLLLVVTNLSSLTDITRQYLYYFAIMNNATKDGANLIQSLSTLGILEIDAKQLKSAAPNSTRNYQLPDRKVKADELNASDSKLRQTPVLLRPHTQPSLFWKALASTIAPLITNATNLTDEDMALFLSTPTQAGIPGGEFVPREITNFQIFSKADAVQKLDHPGFSLEGASYFSMLASFFRNLTSDSDSSSINIAREALLRATEAKNKAWKNAFSAYEDKIRNGVDSPPFTEFLNNNVEYSQAWELERQMQAAYTDLQGSDMEVISRQIDILKASDNRLSSSKLC</sequence>
<dbReference type="Proteomes" id="UP000760494">
    <property type="component" value="Unassembled WGS sequence"/>
</dbReference>
<evidence type="ECO:0000313" key="2">
    <source>
        <dbReference type="EMBL" id="VTT79727.1"/>
    </source>
</evidence>
<accession>A0A9Q9RYA4</accession>
<proteinExistence type="predicted"/>
<feature type="signal peptide" evidence="1">
    <location>
        <begin position="1"/>
        <end position="20"/>
    </location>
</feature>
<dbReference type="AlphaFoldDB" id="A0A9Q9RYA4"/>
<dbReference type="EMBL" id="CABFJX010000398">
    <property type="protein sequence ID" value="VTT79727.1"/>
    <property type="molecule type" value="Genomic_DNA"/>
</dbReference>
<reference evidence="2" key="1">
    <citation type="submission" date="2019-05" db="EMBL/GenBank/DDBJ databases">
        <authorList>
            <person name="Piombo E."/>
        </authorList>
    </citation>
    <scope>NUCLEOTIDE SEQUENCE</scope>
    <source>
        <strain evidence="2">C2S</strain>
    </source>
</reference>
<evidence type="ECO:0000313" key="3">
    <source>
        <dbReference type="Proteomes" id="UP000760494"/>
    </source>
</evidence>
<gene>
    <name evidence="2" type="ORF">C2S_11444</name>
</gene>
<comment type="caution">
    <text evidence="2">The sequence shown here is derived from an EMBL/GenBank/DDBJ whole genome shotgun (WGS) entry which is preliminary data.</text>
</comment>
<keyword evidence="1" id="KW-0732">Signal</keyword>
<feature type="chain" id="PRO_5040481492" evidence="1">
    <location>
        <begin position="21"/>
        <end position="293"/>
    </location>
</feature>
<protein>
    <submittedName>
        <fullName evidence="2">Uncharacterized protein</fullName>
    </submittedName>
</protein>
<feature type="non-terminal residue" evidence="2">
    <location>
        <position position="1"/>
    </location>
</feature>